<evidence type="ECO:0000313" key="2">
    <source>
        <dbReference type="EMBL" id="XBH04400.1"/>
    </source>
</evidence>
<evidence type="ECO:0008006" key="3">
    <source>
        <dbReference type="Google" id="ProtNLM"/>
    </source>
</evidence>
<feature type="signal peptide" evidence="1">
    <location>
        <begin position="1"/>
        <end position="24"/>
    </location>
</feature>
<sequence>MPQFRRVPLAAMCCLAIVAEGALSDVYGGKPNNPPPPESALIYQWRPDLGGWLDTQTNLVWGYSFYDMLGTSTHSGYGISQSGAVTAATNYADIFYEMADVQLPAAAAETEAHADLQVQQGDAALAAGDVVLANRWYAAAEANYAKAQADRDSIPHYEAAADIADQFTWRLPTQQEAQAALANGLFTYGAEGFDSYDASPRIGFTIPNNILTWSSTLTKNKRDAWTYRPLVGSGGNIGVNSQVNAIFVRKHVP</sequence>
<dbReference type="RefSeq" id="WP_406697158.1">
    <property type="nucleotide sequence ID" value="NZ_CP155447.1"/>
</dbReference>
<organism evidence="2">
    <name type="scientific">Singulisphaera sp. Ch08</name>
    <dbReference type="NCBI Taxonomy" id="3120278"/>
    <lineage>
        <taxon>Bacteria</taxon>
        <taxon>Pseudomonadati</taxon>
        <taxon>Planctomycetota</taxon>
        <taxon>Planctomycetia</taxon>
        <taxon>Isosphaerales</taxon>
        <taxon>Isosphaeraceae</taxon>
        <taxon>Singulisphaera</taxon>
    </lineage>
</organism>
<evidence type="ECO:0000256" key="1">
    <source>
        <dbReference type="SAM" id="SignalP"/>
    </source>
</evidence>
<name>A0AAU7CH44_9BACT</name>
<keyword evidence="1" id="KW-0732">Signal</keyword>
<reference evidence="2" key="1">
    <citation type="submission" date="2024-05" db="EMBL/GenBank/DDBJ databases">
        <title>Planctomycetes of the genus Singulisphaera possess chitinolytic capabilities.</title>
        <authorList>
            <person name="Ivanova A."/>
        </authorList>
    </citation>
    <scope>NUCLEOTIDE SEQUENCE</scope>
    <source>
        <strain evidence="2">Ch08T</strain>
    </source>
</reference>
<proteinExistence type="predicted"/>
<gene>
    <name evidence="2" type="ORF">V5E97_39830</name>
</gene>
<accession>A0AAU7CH44</accession>
<dbReference type="AlphaFoldDB" id="A0AAU7CH44"/>
<dbReference type="EMBL" id="CP155447">
    <property type="protein sequence ID" value="XBH04400.1"/>
    <property type="molecule type" value="Genomic_DNA"/>
</dbReference>
<feature type="chain" id="PRO_5043672079" description="DUF1566 domain-containing protein" evidence="1">
    <location>
        <begin position="25"/>
        <end position="253"/>
    </location>
</feature>
<protein>
    <recommendedName>
        <fullName evidence="3">DUF1566 domain-containing protein</fullName>
    </recommendedName>
</protein>